<feature type="transmembrane region" description="Helical" evidence="1">
    <location>
        <begin position="92"/>
        <end position="113"/>
    </location>
</feature>
<evidence type="ECO:0000256" key="1">
    <source>
        <dbReference type="SAM" id="Phobius"/>
    </source>
</evidence>
<feature type="transmembrane region" description="Helical" evidence="1">
    <location>
        <begin position="49"/>
        <end position="71"/>
    </location>
</feature>
<dbReference type="EMBL" id="FQXG01000008">
    <property type="protein sequence ID" value="SHI15691.1"/>
    <property type="molecule type" value="Genomic_DNA"/>
</dbReference>
<keyword evidence="1" id="KW-0472">Membrane</keyword>
<evidence type="ECO:0000313" key="3">
    <source>
        <dbReference type="Proteomes" id="UP000184268"/>
    </source>
</evidence>
<evidence type="ECO:0000313" key="2">
    <source>
        <dbReference type="EMBL" id="SHI15691.1"/>
    </source>
</evidence>
<dbReference type="AlphaFoldDB" id="A0A1M5YUJ8"/>
<reference evidence="2 3" key="1">
    <citation type="submission" date="2016-11" db="EMBL/GenBank/DDBJ databases">
        <authorList>
            <person name="Jaros S."/>
            <person name="Januszkiewicz K."/>
            <person name="Wedrychowicz H."/>
        </authorList>
    </citation>
    <scope>NUCLEOTIDE SEQUENCE [LARGE SCALE GENOMIC DNA]</scope>
    <source>
        <strain evidence="2 3">DSM 16917</strain>
    </source>
</reference>
<keyword evidence="1" id="KW-1133">Transmembrane helix</keyword>
<name>A0A1M5YUJ8_9GAMM</name>
<dbReference type="Proteomes" id="UP000184268">
    <property type="component" value="Unassembled WGS sequence"/>
</dbReference>
<organism evidence="2 3">
    <name type="scientific">Ferrimonas marina</name>
    <dbReference type="NCBI Taxonomy" id="299255"/>
    <lineage>
        <taxon>Bacteria</taxon>
        <taxon>Pseudomonadati</taxon>
        <taxon>Pseudomonadota</taxon>
        <taxon>Gammaproteobacteria</taxon>
        <taxon>Alteromonadales</taxon>
        <taxon>Ferrimonadaceae</taxon>
        <taxon>Ferrimonas</taxon>
    </lineage>
</organism>
<feature type="transmembrane region" description="Helical" evidence="1">
    <location>
        <begin position="20"/>
        <end position="37"/>
    </location>
</feature>
<proteinExistence type="predicted"/>
<protein>
    <submittedName>
        <fullName evidence="2">Uncharacterized protein</fullName>
    </submittedName>
</protein>
<keyword evidence="3" id="KW-1185">Reference proteome</keyword>
<keyword evidence="1" id="KW-0812">Transmembrane</keyword>
<sequence>MQKHISPSKAEVATGLPARMLFVALLSFIAAILFTLYCETPHGNEGIMIAPFVFCTEAFIAFAISALLGVPSTIWLLNQCIYARHEVMLKEWCLMVPGALMSFCFVAMGLNFVGHHALRVLS</sequence>
<gene>
    <name evidence="2" type="ORF">SAMN02745129_4472</name>
</gene>
<accession>A0A1M5YUJ8</accession>